<name>A0A1I4A6U5_9BACT</name>
<protein>
    <submittedName>
        <fullName evidence="2">Uncharacterized protein</fullName>
    </submittedName>
</protein>
<evidence type="ECO:0000313" key="2">
    <source>
        <dbReference type="EMBL" id="SFK52132.1"/>
    </source>
</evidence>
<dbReference type="Proteomes" id="UP000198635">
    <property type="component" value="Unassembled WGS sequence"/>
</dbReference>
<evidence type="ECO:0000313" key="3">
    <source>
        <dbReference type="Proteomes" id="UP000198635"/>
    </source>
</evidence>
<dbReference type="EMBL" id="FORX01000024">
    <property type="protein sequence ID" value="SFK43456.1"/>
    <property type="molecule type" value="Genomic_DNA"/>
</dbReference>
<reference evidence="2" key="1">
    <citation type="submission" date="2016-10" db="EMBL/GenBank/DDBJ databases">
        <authorList>
            <person name="de Groot N.N."/>
        </authorList>
    </citation>
    <scope>NUCLEOTIDE SEQUENCE [LARGE SCALE GENOMIC DNA]</scope>
    <source>
        <strain evidence="2">DSM 5918</strain>
    </source>
</reference>
<evidence type="ECO:0000313" key="1">
    <source>
        <dbReference type="EMBL" id="SFK43456.1"/>
    </source>
</evidence>
<dbReference type="RefSeq" id="WP_143075691.1">
    <property type="nucleotide sequence ID" value="NZ_FORX01000024.1"/>
</dbReference>
<gene>
    <name evidence="1" type="ORF">SAMN04488082_12427</name>
    <name evidence="2" type="ORF">SAMN04488082_13020</name>
</gene>
<sequence>MGTAQVLNGIEKGKVCVETELVMVIGQLSWFANVLEDHDDNLSEALVLRGMIRQLEALVDPIAQMRLEVRS</sequence>
<dbReference type="STRING" id="52560.SAMN04488082_12427"/>
<organism evidence="2 3">
    <name type="scientific">Desulfomicrobium apsheronum</name>
    <dbReference type="NCBI Taxonomy" id="52560"/>
    <lineage>
        <taxon>Bacteria</taxon>
        <taxon>Pseudomonadati</taxon>
        <taxon>Thermodesulfobacteriota</taxon>
        <taxon>Desulfovibrionia</taxon>
        <taxon>Desulfovibrionales</taxon>
        <taxon>Desulfomicrobiaceae</taxon>
        <taxon>Desulfomicrobium</taxon>
    </lineage>
</organism>
<dbReference type="EMBL" id="FORX01000030">
    <property type="protein sequence ID" value="SFK52132.1"/>
    <property type="molecule type" value="Genomic_DNA"/>
</dbReference>
<reference evidence="3" key="2">
    <citation type="submission" date="2016-10" db="EMBL/GenBank/DDBJ databases">
        <authorList>
            <person name="Varghese N."/>
            <person name="Submissions S."/>
        </authorList>
    </citation>
    <scope>NUCLEOTIDE SEQUENCE [LARGE SCALE GENOMIC DNA]</scope>
    <source>
        <strain evidence="3">DSM 5918</strain>
    </source>
</reference>
<dbReference type="AlphaFoldDB" id="A0A1I4A6U5"/>
<accession>A0A1I4A6U5</accession>
<keyword evidence="3" id="KW-1185">Reference proteome</keyword>
<proteinExistence type="predicted"/>